<evidence type="ECO:0000313" key="7">
    <source>
        <dbReference type="EMBL" id="KAF1697345.1"/>
    </source>
</evidence>
<accession>A0ABQ6ZBI9</accession>
<dbReference type="PANTHER" id="PTHR37422">
    <property type="entry name" value="TEICHURONIC ACID BIOSYNTHESIS PROTEIN TUAE"/>
    <property type="match status" value="1"/>
</dbReference>
<dbReference type="Pfam" id="PF04932">
    <property type="entry name" value="Wzy_C"/>
    <property type="match status" value="1"/>
</dbReference>
<organism evidence="7 8">
    <name type="scientific">Pseudoxanthomonas daejeonensis</name>
    <dbReference type="NCBI Taxonomy" id="266062"/>
    <lineage>
        <taxon>Bacteria</taxon>
        <taxon>Pseudomonadati</taxon>
        <taxon>Pseudomonadota</taxon>
        <taxon>Gammaproteobacteria</taxon>
        <taxon>Lysobacterales</taxon>
        <taxon>Lysobacteraceae</taxon>
        <taxon>Pseudoxanthomonas</taxon>
    </lineage>
</organism>
<dbReference type="Proteomes" id="UP000788419">
    <property type="component" value="Unassembled WGS sequence"/>
</dbReference>
<comment type="caution">
    <text evidence="7">The sequence shown here is derived from an EMBL/GenBank/DDBJ whole genome shotgun (WGS) entry which is preliminary data.</text>
</comment>
<protein>
    <submittedName>
        <fullName evidence="7">O-antigen polymerase</fullName>
    </submittedName>
</protein>
<dbReference type="EMBL" id="PDWN01000001">
    <property type="protein sequence ID" value="KAF1697345.1"/>
    <property type="molecule type" value="Genomic_DNA"/>
</dbReference>
<name>A0ABQ6ZBI9_9GAMM</name>
<sequence length="421" mass="45534">MNERLDNQEGRRLRWARACAALGVWCLPALTLAIPKGLLPFGLLLLASTLLVPLRVARATREIGWPWVLVALAGIVPVLVAMASALMLDTTQGIDERDRLLVLPWVMAWAWALQPPRDLLWRGSLVGLMAAAALALTQVLAGAVRAGGWLNEIVFADVVLVLMVLAVFCRPPRSWHWSGFGLALGVLAILLSGTRGAWPGMLLLLLVLVLGSGWRSPRSRSILLGAVVAAGIVLVASVPALTQQMRLTELRQDLERMDRGDHNSSAGARLERLQVAGEAFFAAPWTGVGFGEFDRAMQRLPACQHDTERHVERCHLGHAHNDLAEWAATMGIPGVVALAMLYGVPLWLFLRLRRGVKAGRLRGSASAGAMLVLVFVLSGLTQSMFAHQTTASVYAAFGGLLLGLALREARWPSRPGRNDTA</sequence>
<evidence type="ECO:0000256" key="2">
    <source>
        <dbReference type="ARBA" id="ARBA00022692"/>
    </source>
</evidence>
<feature type="transmembrane region" description="Helical" evidence="5">
    <location>
        <begin position="326"/>
        <end position="349"/>
    </location>
</feature>
<keyword evidence="8" id="KW-1185">Reference proteome</keyword>
<evidence type="ECO:0000256" key="5">
    <source>
        <dbReference type="SAM" id="Phobius"/>
    </source>
</evidence>
<feature type="transmembrane region" description="Helical" evidence="5">
    <location>
        <begin position="361"/>
        <end position="380"/>
    </location>
</feature>
<feature type="transmembrane region" description="Helical" evidence="5">
    <location>
        <begin position="64"/>
        <end position="88"/>
    </location>
</feature>
<evidence type="ECO:0000256" key="1">
    <source>
        <dbReference type="ARBA" id="ARBA00004141"/>
    </source>
</evidence>
<feature type="transmembrane region" description="Helical" evidence="5">
    <location>
        <begin position="123"/>
        <end position="143"/>
    </location>
</feature>
<keyword evidence="3 5" id="KW-1133">Transmembrane helix</keyword>
<comment type="subcellular location">
    <subcellularLocation>
        <location evidence="1">Membrane</location>
        <topology evidence="1">Multi-pass membrane protein</topology>
    </subcellularLocation>
</comment>
<keyword evidence="4 5" id="KW-0472">Membrane</keyword>
<evidence type="ECO:0000256" key="3">
    <source>
        <dbReference type="ARBA" id="ARBA00022989"/>
    </source>
</evidence>
<keyword evidence="2 5" id="KW-0812">Transmembrane</keyword>
<feature type="transmembrane region" description="Helical" evidence="5">
    <location>
        <begin position="12"/>
        <end position="32"/>
    </location>
</feature>
<feature type="transmembrane region" description="Helical" evidence="5">
    <location>
        <begin position="386"/>
        <end position="406"/>
    </location>
</feature>
<dbReference type="InterPro" id="IPR007016">
    <property type="entry name" value="O-antigen_ligase-rel_domated"/>
</dbReference>
<feature type="transmembrane region" description="Helical" evidence="5">
    <location>
        <begin position="149"/>
        <end position="168"/>
    </location>
</feature>
<gene>
    <name evidence="7" type="ORF">CSC65_00235</name>
</gene>
<evidence type="ECO:0000256" key="4">
    <source>
        <dbReference type="ARBA" id="ARBA00023136"/>
    </source>
</evidence>
<dbReference type="PANTHER" id="PTHR37422:SF23">
    <property type="entry name" value="TEICHURONIC ACID BIOSYNTHESIS PROTEIN TUAE"/>
    <property type="match status" value="1"/>
</dbReference>
<feature type="domain" description="O-antigen ligase-related" evidence="6">
    <location>
        <begin position="181"/>
        <end position="338"/>
    </location>
</feature>
<feature type="transmembrane region" description="Helical" evidence="5">
    <location>
        <begin position="221"/>
        <end position="241"/>
    </location>
</feature>
<evidence type="ECO:0000259" key="6">
    <source>
        <dbReference type="Pfam" id="PF04932"/>
    </source>
</evidence>
<evidence type="ECO:0000313" key="8">
    <source>
        <dbReference type="Proteomes" id="UP000788419"/>
    </source>
</evidence>
<dbReference type="InterPro" id="IPR051533">
    <property type="entry name" value="WaaL-like"/>
</dbReference>
<feature type="transmembrane region" description="Helical" evidence="5">
    <location>
        <begin position="197"/>
        <end position="214"/>
    </location>
</feature>
<proteinExistence type="predicted"/>
<reference evidence="7 8" key="1">
    <citation type="submission" date="2017-10" db="EMBL/GenBank/DDBJ databases">
        <title>Whole genome sequencing of members of genus Pseudoxanthomonas.</title>
        <authorList>
            <person name="Kumar S."/>
            <person name="Bansal K."/>
            <person name="Kaur A."/>
            <person name="Patil P."/>
            <person name="Sharma S."/>
            <person name="Patil P.B."/>
        </authorList>
    </citation>
    <scope>NUCLEOTIDE SEQUENCE [LARGE SCALE GENOMIC DNA]</scope>
    <source>
        <strain evidence="7 8">DSM 17801</strain>
    </source>
</reference>
<dbReference type="RefSeq" id="WP_162407962.1">
    <property type="nucleotide sequence ID" value="NZ_CP093331.1"/>
</dbReference>
<feature type="transmembrane region" description="Helical" evidence="5">
    <location>
        <begin position="175"/>
        <end position="191"/>
    </location>
</feature>